<dbReference type="EMBL" id="JBHSKY010000003">
    <property type="protein sequence ID" value="MFC5277844.1"/>
    <property type="molecule type" value="Genomic_DNA"/>
</dbReference>
<dbReference type="CDD" id="cd10941">
    <property type="entry name" value="CE4_PuuE_HpPgdA_like_2"/>
    <property type="match status" value="1"/>
</dbReference>
<organism evidence="2 3">
    <name type="scientific">Halorubrum rubrum</name>
    <dbReference type="NCBI Taxonomy" id="1126240"/>
    <lineage>
        <taxon>Archaea</taxon>
        <taxon>Methanobacteriati</taxon>
        <taxon>Methanobacteriota</taxon>
        <taxon>Stenosarchaea group</taxon>
        <taxon>Halobacteria</taxon>
        <taxon>Halobacteriales</taxon>
        <taxon>Haloferacaceae</taxon>
        <taxon>Halorubrum</taxon>
    </lineage>
</organism>
<dbReference type="SUPFAM" id="SSF88713">
    <property type="entry name" value="Glycoside hydrolase/deacetylase"/>
    <property type="match status" value="1"/>
</dbReference>
<evidence type="ECO:0000259" key="1">
    <source>
        <dbReference type="PROSITE" id="PS51677"/>
    </source>
</evidence>
<evidence type="ECO:0000313" key="2">
    <source>
        <dbReference type="EMBL" id="MFC5277844.1"/>
    </source>
</evidence>
<dbReference type="Proteomes" id="UP001596118">
    <property type="component" value="Unassembled WGS sequence"/>
</dbReference>
<dbReference type="PANTHER" id="PTHR47561">
    <property type="entry name" value="POLYSACCHARIDE DEACETYLASE FAMILY PROTEIN (AFU_ORTHOLOGUE AFUA_6G05030)"/>
    <property type="match status" value="1"/>
</dbReference>
<name>A0ABD5QYU3_9EURY</name>
<dbReference type="RefSeq" id="WP_256412361.1">
    <property type="nucleotide sequence ID" value="NZ_JANHDM010000009.1"/>
</dbReference>
<gene>
    <name evidence="2" type="ORF">ACFPM1_03545</name>
</gene>
<keyword evidence="3" id="KW-1185">Reference proteome</keyword>
<dbReference type="InterPro" id="IPR022560">
    <property type="entry name" value="DUF3473"/>
</dbReference>
<dbReference type="InterPro" id="IPR045235">
    <property type="entry name" value="PuuE_HpPgdA-like"/>
</dbReference>
<sequence length="278" mass="31794">MNVLQVDVEPWYCDLPMDRWGECTDRVVENVETILSLLSETDNEATFFVLEEVANNHPDLVRRIRDEGHEVGSHGYSHRHLSEMTPVELEFEIDRSVETLRGIGIDDVDGFRAPKFSLDRSTSWAIDVLEERGFRYDSSVFPVKTPLYGIPSAPRRPYRIGSEDPTVPLKDGLWEVPLSTYRVPGAGVNVPVAGGFYLRALPYRFIAHALRRRSAAGHPAVCYVHPWELDPSIPRIDEYAWFHYHRLGSALGKFRRLLGDFEFTTTERYLDSLDARDG</sequence>
<reference evidence="2 3" key="1">
    <citation type="journal article" date="2019" name="Int. J. Syst. Evol. Microbiol.">
        <title>The Global Catalogue of Microorganisms (GCM) 10K type strain sequencing project: providing services to taxonomists for standard genome sequencing and annotation.</title>
        <authorList>
            <consortium name="The Broad Institute Genomics Platform"/>
            <consortium name="The Broad Institute Genome Sequencing Center for Infectious Disease"/>
            <person name="Wu L."/>
            <person name="Ma J."/>
        </authorList>
    </citation>
    <scope>NUCLEOTIDE SEQUENCE [LARGE SCALE GENOMIC DNA]</scope>
    <source>
        <strain evidence="2 3">CGMCC 1.12124</strain>
    </source>
</reference>
<dbReference type="InterPro" id="IPR002509">
    <property type="entry name" value="NODB_dom"/>
</dbReference>
<dbReference type="Pfam" id="PF01522">
    <property type="entry name" value="Polysacc_deac_1"/>
    <property type="match status" value="1"/>
</dbReference>
<dbReference type="InterPro" id="IPR011330">
    <property type="entry name" value="Glyco_hydro/deAcase_b/a-brl"/>
</dbReference>
<dbReference type="PANTHER" id="PTHR47561:SF1">
    <property type="entry name" value="POLYSACCHARIDE DEACETYLASE FAMILY PROTEIN (AFU_ORTHOLOGUE AFUA_6G05030)"/>
    <property type="match status" value="1"/>
</dbReference>
<proteinExistence type="predicted"/>
<dbReference type="PROSITE" id="PS51677">
    <property type="entry name" value="NODB"/>
    <property type="match status" value="1"/>
</dbReference>
<dbReference type="Gene3D" id="3.20.20.370">
    <property type="entry name" value="Glycoside hydrolase/deacetylase"/>
    <property type="match status" value="1"/>
</dbReference>
<dbReference type="AlphaFoldDB" id="A0ABD5QYU3"/>
<dbReference type="Pfam" id="PF11959">
    <property type="entry name" value="DUF3473"/>
    <property type="match status" value="1"/>
</dbReference>
<feature type="domain" description="NodB homology" evidence="1">
    <location>
        <begin position="9"/>
        <end position="278"/>
    </location>
</feature>
<accession>A0ABD5QYU3</accession>
<protein>
    <submittedName>
        <fullName evidence="2">Polysaccharide deacetylase family protein</fullName>
    </submittedName>
</protein>
<comment type="caution">
    <text evidence="2">The sequence shown here is derived from an EMBL/GenBank/DDBJ whole genome shotgun (WGS) entry which is preliminary data.</text>
</comment>
<evidence type="ECO:0000313" key="3">
    <source>
        <dbReference type="Proteomes" id="UP001596118"/>
    </source>
</evidence>